<organism evidence="1">
    <name type="scientific">Ralstonia pickettii (strain 12D)</name>
    <dbReference type="NCBI Taxonomy" id="428406"/>
    <lineage>
        <taxon>Bacteria</taxon>
        <taxon>Pseudomonadati</taxon>
        <taxon>Pseudomonadota</taxon>
        <taxon>Betaproteobacteria</taxon>
        <taxon>Burkholderiales</taxon>
        <taxon>Burkholderiaceae</taxon>
        <taxon>Ralstonia</taxon>
    </lineage>
</organism>
<dbReference type="AlphaFoldDB" id="C6BED7"/>
<dbReference type="EMBL" id="CP001644">
    <property type="protein sequence ID" value="ACS63949.1"/>
    <property type="molecule type" value="Genomic_DNA"/>
</dbReference>
<evidence type="ECO:0000313" key="1">
    <source>
        <dbReference type="EMBL" id="ACS63949.1"/>
    </source>
</evidence>
<reference evidence="1" key="1">
    <citation type="submission" date="2009-06" db="EMBL/GenBank/DDBJ databases">
        <title>Complete sequence chromosome 1 of Ralstonia pickettii 12D.</title>
        <authorList>
            <consortium name="US DOE Joint Genome Institute"/>
            <person name="Lucas S."/>
            <person name="Copeland A."/>
            <person name="Lapidus A."/>
            <person name="Glavina del Rio T."/>
            <person name="Dalin E."/>
            <person name="Tice H."/>
            <person name="Bruce D."/>
            <person name="Goodwin L."/>
            <person name="Pitluck S."/>
            <person name="Sims D."/>
            <person name="Meincke L."/>
            <person name="Brettin T."/>
            <person name="Detter J.C."/>
            <person name="Han C."/>
            <person name="Larimer F."/>
            <person name="Land M."/>
            <person name="Hauser L."/>
            <person name="Kyrpides N."/>
            <person name="Ovchinnikova G."/>
            <person name="Marsh T."/>
            <person name="Richardson P."/>
        </authorList>
    </citation>
    <scope>NUCLEOTIDE SEQUENCE [LARGE SCALE GENOMIC DNA]</scope>
    <source>
        <strain evidence="1">12D</strain>
    </source>
</reference>
<dbReference type="HOGENOM" id="CLU_2555811_0_0_4"/>
<proteinExistence type="predicted"/>
<accession>C6BED7</accession>
<dbReference type="STRING" id="428406.Rpic12D_2678"/>
<gene>
    <name evidence="1" type="ordered locus">Rpic12D_2678</name>
</gene>
<sequence length="82" mass="9557">MQSLFGYSEAAAWSLLAEYHRLFTDKSYCEELGIGVQDDDFFFHEAPMGMALRVHYFVGLKGTPSQSDFLDWRRDTVKRLKE</sequence>
<name>C6BED7_RALP1</name>
<dbReference type="KEGG" id="rpf:Rpic12D_2678"/>
<protein>
    <submittedName>
        <fullName evidence="1">Uncharacterized protein</fullName>
    </submittedName>
</protein>